<dbReference type="RefSeq" id="WP_104077201.1">
    <property type="nucleotide sequence ID" value="NZ_CP062178.1"/>
</dbReference>
<reference evidence="2 3" key="1">
    <citation type="submission" date="2018-01" db="EMBL/GenBank/DDBJ databases">
        <title>Genomic Encyclopedia of Type Strains, Phase III (KMG-III): the genomes of soil and plant-associated and newly described type strains.</title>
        <authorList>
            <person name="Whitman W."/>
        </authorList>
    </citation>
    <scope>NUCLEOTIDE SEQUENCE [LARGE SCALE GENOMIC DNA]</scope>
    <source>
        <strain evidence="2 3">HKI456</strain>
    </source>
</reference>
<name>A0A2P5KB56_9BURK</name>
<dbReference type="Pfam" id="PF11445">
    <property type="entry name" value="DUF2894"/>
    <property type="match status" value="1"/>
</dbReference>
<proteinExistence type="predicted"/>
<dbReference type="EMBL" id="PRDW01000005">
    <property type="protein sequence ID" value="PPB83930.1"/>
    <property type="molecule type" value="Genomic_DNA"/>
</dbReference>
<evidence type="ECO:0008006" key="4">
    <source>
        <dbReference type="Google" id="ProtNLM"/>
    </source>
</evidence>
<keyword evidence="3" id="KW-1185">Reference proteome</keyword>
<evidence type="ECO:0000313" key="2">
    <source>
        <dbReference type="EMBL" id="PPB83930.1"/>
    </source>
</evidence>
<comment type="caution">
    <text evidence="2">The sequence shown here is derived from an EMBL/GenBank/DDBJ whole genome shotgun (WGS) entry which is preliminary data.</text>
</comment>
<protein>
    <recommendedName>
        <fullName evidence="4">DUF2894 family protein</fullName>
    </recommendedName>
</protein>
<dbReference type="AlphaFoldDB" id="A0A2P5KB56"/>
<organism evidence="2 3">
    <name type="scientific">Mycetohabitans endofungorum</name>
    <dbReference type="NCBI Taxonomy" id="417203"/>
    <lineage>
        <taxon>Bacteria</taxon>
        <taxon>Pseudomonadati</taxon>
        <taxon>Pseudomonadota</taxon>
        <taxon>Betaproteobacteria</taxon>
        <taxon>Burkholderiales</taxon>
        <taxon>Burkholderiaceae</taxon>
        <taxon>Mycetohabitans</taxon>
    </lineage>
</organism>
<evidence type="ECO:0000313" key="3">
    <source>
        <dbReference type="Proteomes" id="UP000243096"/>
    </source>
</evidence>
<dbReference type="OrthoDB" id="6025757at2"/>
<sequence length="219" mass="23832">MNAVSRSETHARAQLDAWRASGADCLDPVHFCFIDALQRRTAGHVGAVRRQLEHRLGELLDAYAADLERADPRSNDADTATASREPGGPTLAALLDYIAARKHAHGDAGALAAAPHPVPDLGPATLDYFRKTWARARIAKQLRQSLNQVPRNAGPLNSSSLVHRSLSLMRELSPGYLQQFLAYTDKLSWLEQLNSGGPASTKDTARPAATRKSVRSQPR</sequence>
<accession>A0A2P5KB56</accession>
<feature type="region of interest" description="Disordered" evidence="1">
    <location>
        <begin position="195"/>
        <end position="219"/>
    </location>
</feature>
<evidence type="ECO:0000256" key="1">
    <source>
        <dbReference type="SAM" id="MobiDB-lite"/>
    </source>
</evidence>
<dbReference type="InterPro" id="IPR021549">
    <property type="entry name" value="DUF2894"/>
</dbReference>
<dbReference type="Proteomes" id="UP000243096">
    <property type="component" value="Unassembled WGS sequence"/>
</dbReference>
<gene>
    <name evidence="2" type="ORF">B0O95_105113</name>
</gene>